<proteinExistence type="inferred from homology"/>
<organism evidence="10 11">
    <name type="scientific">secondary endosymbiont of Ctenarytaina eucalypti</name>
    <dbReference type="NCBI Taxonomy" id="1199245"/>
    <lineage>
        <taxon>Bacteria</taxon>
        <taxon>Pseudomonadati</taxon>
        <taxon>Pseudomonadota</taxon>
        <taxon>Gammaproteobacteria</taxon>
        <taxon>Enterobacterales</taxon>
        <taxon>Enterobacteriaceae</taxon>
        <taxon>aphid secondary symbionts</taxon>
    </lineage>
</organism>
<evidence type="ECO:0000256" key="6">
    <source>
        <dbReference type="ARBA" id="ARBA00022676"/>
    </source>
</evidence>
<feature type="binding site" description="in other chain" evidence="9">
    <location>
        <position position="100"/>
    </location>
    <ligand>
        <name>5-phospho-alpha-D-ribose 1-diphosphate</name>
        <dbReference type="ChEBI" id="CHEBI:58017"/>
        <note>ligand shared between dimeric partners</note>
    </ligand>
</feature>
<dbReference type="InterPro" id="IPR023031">
    <property type="entry name" value="OPRT"/>
</dbReference>
<dbReference type="PATRIC" id="fig|1199245.3.peg.635"/>
<feature type="binding site" evidence="9">
    <location>
        <begin position="34"/>
        <end position="35"/>
    </location>
    <ligand>
        <name>orotate</name>
        <dbReference type="ChEBI" id="CHEBI:30839"/>
    </ligand>
</feature>
<feature type="binding site" evidence="9">
    <location>
        <position position="99"/>
    </location>
    <ligand>
        <name>5-phospho-alpha-D-ribose 1-diphosphate</name>
        <dbReference type="ChEBI" id="CHEBI:58017"/>
        <note>ligand shared between dimeric partners</note>
    </ligand>
</feature>
<dbReference type="EMBL" id="CP003546">
    <property type="protein sequence ID" value="AFP84913.1"/>
    <property type="molecule type" value="Genomic_DNA"/>
</dbReference>
<name>J3YS20_9ENTR</name>
<dbReference type="EC" id="2.4.2.10" evidence="5 9"/>
<dbReference type="PANTHER" id="PTHR46683">
    <property type="entry name" value="OROTATE PHOSPHORIBOSYLTRANSFERASE 1-RELATED"/>
    <property type="match status" value="1"/>
</dbReference>
<dbReference type="KEGG" id="sect:A359_05210"/>
<dbReference type="PANTHER" id="PTHR46683:SF1">
    <property type="entry name" value="OROTATE PHOSPHORIBOSYLTRANSFERASE 1-RELATED"/>
    <property type="match status" value="1"/>
</dbReference>
<dbReference type="InterPro" id="IPR029057">
    <property type="entry name" value="PRTase-like"/>
</dbReference>
<evidence type="ECO:0000313" key="11">
    <source>
        <dbReference type="Proteomes" id="UP000003936"/>
    </source>
</evidence>
<keyword evidence="11" id="KW-1185">Reference proteome</keyword>
<evidence type="ECO:0000256" key="2">
    <source>
        <dbReference type="ARBA" id="ARBA00004889"/>
    </source>
</evidence>
<evidence type="ECO:0000256" key="3">
    <source>
        <dbReference type="ARBA" id="ARBA00006340"/>
    </source>
</evidence>
<dbReference type="CDD" id="cd06223">
    <property type="entry name" value="PRTases_typeI"/>
    <property type="match status" value="1"/>
</dbReference>
<keyword evidence="7 9" id="KW-0808">Transferase</keyword>
<dbReference type="GO" id="GO:0005737">
    <property type="term" value="C:cytoplasm"/>
    <property type="evidence" value="ECO:0007669"/>
    <property type="project" value="TreeGrafter"/>
</dbReference>
<dbReference type="SUPFAM" id="SSF53271">
    <property type="entry name" value="PRTase-like"/>
    <property type="match status" value="1"/>
</dbReference>
<dbReference type="HAMAP" id="MF_01208">
    <property type="entry name" value="PyrE"/>
    <property type="match status" value="1"/>
</dbReference>
<dbReference type="InterPro" id="IPR004467">
    <property type="entry name" value="Or_phspho_trans_dom"/>
</dbReference>
<comment type="pathway">
    <text evidence="2 9">Pyrimidine metabolism; UMP biosynthesis via de novo pathway; UMP from orotate: step 1/2.</text>
</comment>
<dbReference type="FunFam" id="3.40.50.2020:FF:000008">
    <property type="entry name" value="Orotate phosphoribosyltransferase"/>
    <property type="match status" value="1"/>
</dbReference>
<dbReference type="RefSeq" id="WP_014888211.1">
    <property type="nucleotide sequence ID" value="NC_018419.1"/>
</dbReference>
<keyword evidence="6 9" id="KW-0328">Glycosyltransferase</keyword>
<dbReference type="GO" id="GO:0044205">
    <property type="term" value="P:'de novo' UMP biosynthetic process"/>
    <property type="evidence" value="ECO:0007669"/>
    <property type="project" value="UniProtKB-UniRule"/>
</dbReference>
<comment type="function">
    <text evidence="1 9">Catalyzes the transfer of a ribosyl phosphate group from 5-phosphoribose 1-diphosphate to orotate, leading to the formation of orotidine monophosphate (OMP).</text>
</comment>
<accession>J3YS20</accession>
<dbReference type="GO" id="GO:0046132">
    <property type="term" value="P:pyrimidine ribonucleoside biosynthetic process"/>
    <property type="evidence" value="ECO:0007669"/>
    <property type="project" value="TreeGrafter"/>
</dbReference>
<comment type="caution">
    <text evidence="9">Lacks conserved residue(s) required for the propagation of feature annotation.</text>
</comment>
<evidence type="ECO:0000256" key="5">
    <source>
        <dbReference type="ARBA" id="ARBA00011971"/>
    </source>
</evidence>
<gene>
    <name evidence="9" type="primary">pyrE</name>
    <name evidence="10" type="ORF">A359_05210</name>
</gene>
<comment type="catalytic activity">
    <reaction evidence="9">
        <text>orotidine 5'-phosphate + diphosphate = orotate + 5-phospho-alpha-D-ribose 1-diphosphate</text>
        <dbReference type="Rhea" id="RHEA:10380"/>
        <dbReference type="ChEBI" id="CHEBI:30839"/>
        <dbReference type="ChEBI" id="CHEBI:33019"/>
        <dbReference type="ChEBI" id="CHEBI:57538"/>
        <dbReference type="ChEBI" id="CHEBI:58017"/>
        <dbReference type="EC" id="2.4.2.10"/>
    </reaction>
</comment>
<sequence>MKTYQYKFIEYALKRQALKFGKFILKSGRVSPYFFNIGLFNTGRDLEFLGQVYAERLVDSDLRFDLLFGPAYKGIPIVTTTAVALAQQHQWNVSYCFNRKEVKQRGEGGILIGSPLQGRVMLLDDVITMGTAIRESMIIINDHQATLSGALIALDRREKGRGNSSAIQEIEGEYCCKVLAIITLFDLLTYLKQKDEMADHLEAVLDYQKKYCI</sequence>
<evidence type="ECO:0000256" key="4">
    <source>
        <dbReference type="ARBA" id="ARBA00011738"/>
    </source>
</evidence>
<dbReference type="Proteomes" id="UP000003936">
    <property type="component" value="Chromosome"/>
</dbReference>
<feature type="binding site" evidence="9">
    <location>
        <position position="156"/>
    </location>
    <ligand>
        <name>orotate</name>
        <dbReference type="ChEBI" id="CHEBI:30839"/>
    </ligand>
</feature>
<feature type="binding site" description="in other chain" evidence="9">
    <location>
        <position position="26"/>
    </location>
    <ligand>
        <name>5-phospho-alpha-D-ribose 1-diphosphate</name>
        <dbReference type="ChEBI" id="CHEBI:58017"/>
        <note>ligand shared between dimeric partners</note>
    </ligand>
</feature>
<dbReference type="OrthoDB" id="9779060at2"/>
<comment type="subunit">
    <text evidence="4 9">Homodimer.</text>
</comment>
<keyword evidence="9" id="KW-0460">Magnesium</keyword>
<evidence type="ECO:0000256" key="7">
    <source>
        <dbReference type="ARBA" id="ARBA00022679"/>
    </source>
</evidence>
<evidence type="ECO:0000256" key="9">
    <source>
        <dbReference type="HAMAP-Rule" id="MF_01208"/>
    </source>
</evidence>
<dbReference type="InterPro" id="IPR000836">
    <property type="entry name" value="PRTase_dom"/>
</dbReference>
<dbReference type="NCBIfam" id="TIGR00336">
    <property type="entry name" value="pyrE"/>
    <property type="match status" value="1"/>
</dbReference>
<reference evidence="10 11" key="1">
    <citation type="journal article" date="2012" name="Mol. Biol. Evol.">
        <title>Genome reduction and co-evolution between the primary and secondary bacterial symbionts of psyllids.</title>
        <authorList>
            <person name="Sloan D.B."/>
            <person name="Moran N.A."/>
        </authorList>
    </citation>
    <scope>NUCLEOTIDE SEQUENCE [LARGE SCALE GENOMIC DNA]</scope>
    <source>
        <strain evidence="10">Ceuc_S</strain>
    </source>
</reference>
<dbReference type="GO" id="GO:0006207">
    <property type="term" value="P:'de novo' pyrimidine nucleobase biosynthetic process"/>
    <property type="evidence" value="ECO:0007669"/>
    <property type="project" value="TreeGrafter"/>
</dbReference>
<dbReference type="GO" id="GO:0004588">
    <property type="term" value="F:orotate phosphoribosyltransferase activity"/>
    <property type="evidence" value="ECO:0007669"/>
    <property type="project" value="UniProtKB-UniRule"/>
</dbReference>
<feature type="binding site" evidence="9">
    <location>
        <position position="103"/>
    </location>
    <ligand>
        <name>5-phospho-alpha-D-ribose 1-diphosphate</name>
        <dbReference type="ChEBI" id="CHEBI:58017"/>
        <note>ligand shared between dimeric partners</note>
    </ligand>
</feature>
<dbReference type="AlphaFoldDB" id="J3YS20"/>
<dbReference type="STRING" id="1199245.A359_05210"/>
<dbReference type="Gene3D" id="3.40.50.2020">
    <property type="match status" value="1"/>
</dbReference>
<evidence type="ECO:0000256" key="1">
    <source>
        <dbReference type="ARBA" id="ARBA00003769"/>
    </source>
</evidence>
<dbReference type="UniPathway" id="UPA00070">
    <property type="reaction ID" value="UER00119"/>
</dbReference>
<evidence type="ECO:0000313" key="10">
    <source>
        <dbReference type="EMBL" id="AFP84913.1"/>
    </source>
</evidence>
<keyword evidence="8 9" id="KW-0665">Pyrimidine biosynthesis</keyword>
<dbReference type="GO" id="GO:0000287">
    <property type="term" value="F:magnesium ion binding"/>
    <property type="evidence" value="ECO:0007669"/>
    <property type="project" value="UniProtKB-UniRule"/>
</dbReference>
<feature type="binding site" description="in other chain" evidence="9">
    <location>
        <begin position="124"/>
        <end position="132"/>
    </location>
    <ligand>
        <name>5-phospho-alpha-D-ribose 1-diphosphate</name>
        <dbReference type="ChEBI" id="CHEBI:58017"/>
        <note>ligand shared between dimeric partners</note>
    </ligand>
</feature>
<comment type="cofactor">
    <cofactor evidence="9">
        <name>Mg(2+)</name>
        <dbReference type="ChEBI" id="CHEBI:18420"/>
    </cofactor>
</comment>
<evidence type="ECO:0000256" key="8">
    <source>
        <dbReference type="ARBA" id="ARBA00022975"/>
    </source>
</evidence>
<feature type="binding site" evidence="9">
    <location>
        <position position="128"/>
    </location>
    <ligand>
        <name>orotate</name>
        <dbReference type="ChEBI" id="CHEBI:30839"/>
    </ligand>
</feature>
<comment type="similarity">
    <text evidence="3 9">Belongs to the purine/pyrimidine phosphoribosyltransferase family. PyrE subfamily.</text>
</comment>
<dbReference type="HOGENOM" id="CLU_074878_0_1_6"/>
<feature type="binding site" description="in other chain" evidence="9">
    <location>
        <begin position="72"/>
        <end position="73"/>
    </location>
    <ligand>
        <name>5-phospho-alpha-D-ribose 1-diphosphate</name>
        <dbReference type="ChEBI" id="CHEBI:58017"/>
        <note>ligand shared between dimeric partners</note>
    </ligand>
</feature>
<protein>
    <recommendedName>
        <fullName evidence="5 9">Orotate phosphoribosyltransferase</fullName>
        <shortName evidence="9">OPRT</shortName>
        <shortName evidence="9">OPRTase</shortName>
        <ecNumber evidence="5 9">2.4.2.10</ecNumber>
    </recommendedName>
</protein>